<reference evidence="2" key="1">
    <citation type="submission" date="2020-07" db="EMBL/GenBank/DDBJ databases">
        <title>Genome sequence and genetic diversity analysis of an under-domesticated orphan crop, white fonio (Digitaria exilis).</title>
        <authorList>
            <person name="Bennetzen J.L."/>
            <person name="Chen S."/>
            <person name="Ma X."/>
            <person name="Wang X."/>
            <person name="Yssel A.E.J."/>
            <person name="Chaluvadi S.R."/>
            <person name="Johnson M."/>
            <person name="Gangashetty P."/>
            <person name="Hamidou F."/>
            <person name="Sanogo M.D."/>
            <person name="Zwaenepoel A."/>
            <person name="Wallace J."/>
            <person name="Van De Peer Y."/>
            <person name="Van Deynze A."/>
        </authorList>
    </citation>
    <scope>NUCLEOTIDE SEQUENCE</scope>
    <source>
        <tissue evidence="2">Leaves</tissue>
    </source>
</reference>
<comment type="caution">
    <text evidence="2">The sequence shown here is derived from an EMBL/GenBank/DDBJ whole genome shotgun (WGS) entry which is preliminary data.</text>
</comment>
<feature type="compositionally biased region" description="Polar residues" evidence="1">
    <location>
        <begin position="243"/>
        <end position="256"/>
    </location>
</feature>
<dbReference type="EMBL" id="JACEFO010000216">
    <property type="protein sequence ID" value="KAF8776287.1"/>
    <property type="molecule type" value="Genomic_DNA"/>
</dbReference>
<sequence length="298" mass="33037">MSLHPHSDTRWVRGGRSNTVWVADIYDALRMAPELLHHHDMVDMPDCPFYPGTTEDADHLRLLPHHNTPDSALRAAETAVGTLQNLPLREAYTVALAVLWTVWKARNTMIFNGFGSQQHQARDRPADGEGEESPGRSDGAGGSRSAEASPDHGGREERRWLSCVYCFFLFDRRGGRQPTQQPLAALRACSRHGARAWAARTDPAGGTRCRRRPTRIHRQHSQPPADRLPRIHSPLSPGHPHGSTRSSSNRHQSPASAPSDGARASLHRRVCLATPLADYVWGRRSLPCRRLAGGRNGQ</sequence>
<feature type="region of interest" description="Disordered" evidence="1">
    <location>
        <begin position="116"/>
        <end position="154"/>
    </location>
</feature>
<protein>
    <submittedName>
        <fullName evidence="2">Uncharacterized protein</fullName>
    </submittedName>
</protein>
<evidence type="ECO:0000313" key="3">
    <source>
        <dbReference type="Proteomes" id="UP000636709"/>
    </source>
</evidence>
<feature type="compositionally biased region" description="Basic residues" evidence="1">
    <location>
        <begin position="208"/>
        <end position="220"/>
    </location>
</feature>
<feature type="region of interest" description="Disordered" evidence="1">
    <location>
        <begin position="194"/>
        <end position="264"/>
    </location>
</feature>
<organism evidence="2 3">
    <name type="scientific">Digitaria exilis</name>
    <dbReference type="NCBI Taxonomy" id="1010633"/>
    <lineage>
        <taxon>Eukaryota</taxon>
        <taxon>Viridiplantae</taxon>
        <taxon>Streptophyta</taxon>
        <taxon>Embryophyta</taxon>
        <taxon>Tracheophyta</taxon>
        <taxon>Spermatophyta</taxon>
        <taxon>Magnoliopsida</taxon>
        <taxon>Liliopsida</taxon>
        <taxon>Poales</taxon>
        <taxon>Poaceae</taxon>
        <taxon>PACMAD clade</taxon>
        <taxon>Panicoideae</taxon>
        <taxon>Panicodae</taxon>
        <taxon>Paniceae</taxon>
        <taxon>Anthephorinae</taxon>
        <taxon>Digitaria</taxon>
    </lineage>
</organism>
<proteinExistence type="predicted"/>
<dbReference type="AlphaFoldDB" id="A0A835KUG2"/>
<accession>A0A835KUG2</accession>
<keyword evidence="3" id="KW-1185">Reference proteome</keyword>
<evidence type="ECO:0000313" key="2">
    <source>
        <dbReference type="EMBL" id="KAF8776287.1"/>
    </source>
</evidence>
<evidence type="ECO:0000256" key="1">
    <source>
        <dbReference type="SAM" id="MobiDB-lite"/>
    </source>
</evidence>
<gene>
    <name evidence="2" type="ORF">HU200_003693</name>
</gene>
<name>A0A835KUG2_9POAL</name>
<dbReference type="Proteomes" id="UP000636709">
    <property type="component" value="Unassembled WGS sequence"/>
</dbReference>